<evidence type="ECO:0000256" key="2">
    <source>
        <dbReference type="ARBA" id="ARBA00010742"/>
    </source>
</evidence>
<evidence type="ECO:0000313" key="7">
    <source>
        <dbReference type="EMBL" id="CDL90438.1"/>
    </source>
</evidence>
<organism evidence="7 8">
    <name type="scientific">Clostridium tyrobutyricum DIVETGP</name>
    <dbReference type="NCBI Taxonomy" id="1408889"/>
    <lineage>
        <taxon>Bacteria</taxon>
        <taxon>Bacillati</taxon>
        <taxon>Bacillota</taxon>
        <taxon>Clostridia</taxon>
        <taxon>Eubacteriales</taxon>
        <taxon>Clostridiaceae</taxon>
        <taxon>Clostridium</taxon>
    </lineage>
</organism>
<dbReference type="NCBIfam" id="TIGR01728">
    <property type="entry name" value="SsuA_fam"/>
    <property type="match status" value="1"/>
</dbReference>
<sequence length="334" mass="36593">MKKNLWNKILIGILTISLTTVIACSNKQSNDNKSTKSGKQNIVIKYGYQPGHTQIIVAQDKGWLKDEFEKDGITFQLQKFSSGPPMIEAMTGQKLDFGQVGDQPAIQARANNVDIKAIAAYGTSEKADALVATKKSGINKISDIKGKKVGVPIGSVAQQLLYIYLKSVGLKPSDIQQVNLQPADIRSSLLSNNIDAAVIWEPVVTQTVSTGTVKQVADGTGYKKEVDVIIAQNSFLKQHPDIVVRLLKVLNKTAKWIDANPEETIKIISKDTGVKQDVLKPGFDKTSHNLNITDEGIQSVKATARFLRENKVIRKDVNIDDLIDLNYAKKAGIQ</sequence>
<evidence type="ECO:0000256" key="4">
    <source>
        <dbReference type="ARBA" id="ARBA00022729"/>
    </source>
</evidence>
<dbReference type="PANTHER" id="PTHR30024:SF42">
    <property type="entry name" value="ALIPHATIC SULFONATES-BINDING PROTEIN-RELATED"/>
    <property type="match status" value="1"/>
</dbReference>
<dbReference type="PANTHER" id="PTHR30024">
    <property type="entry name" value="ALIPHATIC SULFONATES-BINDING PROTEIN-RELATED"/>
    <property type="match status" value="1"/>
</dbReference>
<dbReference type="EMBL" id="CBXI010000007">
    <property type="protein sequence ID" value="CDL90438.1"/>
    <property type="molecule type" value="Genomic_DNA"/>
</dbReference>
<gene>
    <name evidence="7" type="ORF">CTDIVETGP_0508</name>
</gene>
<evidence type="ECO:0000256" key="3">
    <source>
        <dbReference type="ARBA" id="ARBA00022448"/>
    </source>
</evidence>
<evidence type="ECO:0000256" key="5">
    <source>
        <dbReference type="SAM" id="SignalP"/>
    </source>
</evidence>
<dbReference type="SMART" id="SM00062">
    <property type="entry name" value="PBPb"/>
    <property type="match status" value="1"/>
</dbReference>
<dbReference type="AlphaFoldDB" id="W6N270"/>
<feature type="chain" id="PRO_5004878714" description="Solute-binding protein family 3/N-terminal domain-containing protein" evidence="5">
    <location>
        <begin position="24"/>
        <end position="334"/>
    </location>
</feature>
<proteinExistence type="inferred from homology"/>
<dbReference type="Proteomes" id="UP000019482">
    <property type="component" value="Unassembled WGS sequence"/>
</dbReference>
<dbReference type="Gene3D" id="3.40.190.10">
    <property type="entry name" value="Periplasmic binding protein-like II"/>
    <property type="match status" value="2"/>
</dbReference>
<dbReference type="InterPro" id="IPR015168">
    <property type="entry name" value="SsuA/THI5"/>
</dbReference>
<comment type="similarity">
    <text evidence="2">Belongs to the bacterial solute-binding protein SsuA/TauA family.</text>
</comment>
<feature type="signal peptide" evidence="5">
    <location>
        <begin position="1"/>
        <end position="23"/>
    </location>
</feature>
<evidence type="ECO:0000259" key="6">
    <source>
        <dbReference type="SMART" id="SM00062"/>
    </source>
</evidence>
<dbReference type="InterPro" id="IPR010067">
    <property type="entry name" value="ABC_SsuA_sub-bd"/>
</dbReference>
<evidence type="ECO:0000256" key="1">
    <source>
        <dbReference type="ARBA" id="ARBA00004418"/>
    </source>
</evidence>
<dbReference type="Pfam" id="PF09084">
    <property type="entry name" value="NMT1"/>
    <property type="match status" value="1"/>
</dbReference>
<keyword evidence="3" id="KW-0813">Transport</keyword>
<dbReference type="GO" id="GO:0042626">
    <property type="term" value="F:ATPase-coupled transmembrane transporter activity"/>
    <property type="evidence" value="ECO:0007669"/>
    <property type="project" value="InterPro"/>
</dbReference>
<dbReference type="GO" id="GO:0042597">
    <property type="term" value="C:periplasmic space"/>
    <property type="evidence" value="ECO:0007669"/>
    <property type="project" value="UniProtKB-SubCell"/>
</dbReference>
<dbReference type="SUPFAM" id="SSF53850">
    <property type="entry name" value="Periplasmic binding protein-like II"/>
    <property type="match status" value="1"/>
</dbReference>
<dbReference type="PROSITE" id="PS51257">
    <property type="entry name" value="PROKAR_LIPOPROTEIN"/>
    <property type="match status" value="1"/>
</dbReference>
<comment type="subcellular location">
    <subcellularLocation>
        <location evidence="1">Periplasm</location>
    </subcellularLocation>
</comment>
<dbReference type="InterPro" id="IPR001638">
    <property type="entry name" value="Solute-binding_3/MltF_N"/>
</dbReference>
<comment type="caution">
    <text evidence="7">The sequence shown here is derived from an EMBL/GenBank/DDBJ whole genome shotgun (WGS) entry which is preliminary data.</text>
</comment>
<dbReference type="GO" id="GO:0016020">
    <property type="term" value="C:membrane"/>
    <property type="evidence" value="ECO:0007669"/>
    <property type="project" value="InterPro"/>
</dbReference>
<accession>W6N270</accession>
<feature type="domain" description="Solute-binding protein family 3/N-terminal" evidence="6">
    <location>
        <begin position="43"/>
        <end position="260"/>
    </location>
</feature>
<dbReference type="RefSeq" id="WP_017751563.1">
    <property type="nucleotide sequence ID" value="NZ_CBXI010000007.1"/>
</dbReference>
<dbReference type="GeneID" id="29418665"/>
<dbReference type="OrthoDB" id="286202at2"/>
<keyword evidence="4 5" id="KW-0732">Signal</keyword>
<protein>
    <recommendedName>
        <fullName evidence="6">Solute-binding protein family 3/N-terminal domain-containing protein</fullName>
    </recommendedName>
</protein>
<reference evidence="7 8" key="1">
    <citation type="journal article" date="2015" name="Genome Announc.">
        <title>Draft Genome Sequence of Clostridium tyrobutyricum Strain DIVETGP, Isolated from Cow's Milk for Grana Padano Production.</title>
        <authorList>
            <person name="Soggiu A."/>
            <person name="Piras C."/>
            <person name="Gaiarsa S."/>
            <person name="Sassera D."/>
            <person name="Roncada P."/>
            <person name="Bendixen E."/>
            <person name="Brasca M."/>
            <person name="Bonizzi L."/>
        </authorList>
    </citation>
    <scope>NUCLEOTIDE SEQUENCE [LARGE SCALE GENOMIC DNA]</scope>
    <source>
        <strain evidence="7 8">DIVETGP</strain>
    </source>
</reference>
<evidence type="ECO:0000313" key="8">
    <source>
        <dbReference type="Proteomes" id="UP000019482"/>
    </source>
</evidence>
<name>W6N270_CLOTY</name>
<keyword evidence="8" id="KW-1185">Reference proteome</keyword>